<keyword evidence="4" id="KW-0489">Methyltransferase</keyword>
<dbReference type="GO" id="GO:0008168">
    <property type="term" value="F:methyltransferase activity"/>
    <property type="evidence" value="ECO:0007669"/>
    <property type="project" value="UniProtKB-KW"/>
</dbReference>
<evidence type="ECO:0000313" key="11">
    <source>
        <dbReference type="Proteomes" id="UP001234989"/>
    </source>
</evidence>
<sequence>MQIVKHLRQQFNAQNEEEGGKRISLPQTLRRVKETMTTSIYHYRIPVVGDVIMDKVKPMLRETKMPKNKAEFGNDPNRRYLGKANFGKILGHCPARAGQMPLGQRRHGGRKESDGLRISDQDHPHEVRKQESKPKTHMVCADLMDVYIISMDGNDFIDSTRKGSFARFINHSCPNCETSKWIVSGETRVGIFAKQDISVGIELTYEYNFEWYYGGADVCCLCGAPNYSLFLGAKSRRFREYNHVWEDGDDRYIVDDLPVYDSTDDESTPVISGTSGGNEHTKILNDGEGSMFKLEPTNSATKKSQRKPKLKVKYLVLTFIPCILMSRSNLGPRPAVRSKDVSRCEQCPDAVREEMKKYVDVEQKRQALLQADVTNTSDDKDEDMEEGWLTTKVIHLIRRLLELYRDRKRDLNVVFIDLEKACDKDPKEVLWRCLESRGVCVAYIRVIKDMHYGEKTQPPDPSIQKLQVKPGYRVVVRPTCDRVVVRPTQLYGVECLPVKNAHAQMDV</sequence>
<organism evidence="10 11">
    <name type="scientific">Solanum verrucosum</name>
    <dbReference type="NCBI Taxonomy" id="315347"/>
    <lineage>
        <taxon>Eukaryota</taxon>
        <taxon>Viridiplantae</taxon>
        <taxon>Streptophyta</taxon>
        <taxon>Embryophyta</taxon>
        <taxon>Tracheophyta</taxon>
        <taxon>Spermatophyta</taxon>
        <taxon>Magnoliopsida</taxon>
        <taxon>eudicotyledons</taxon>
        <taxon>Gunneridae</taxon>
        <taxon>Pentapetalae</taxon>
        <taxon>asterids</taxon>
        <taxon>lamiids</taxon>
        <taxon>Solanales</taxon>
        <taxon>Solanaceae</taxon>
        <taxon>Solanoideae</taxon>
        <taxon>Solaneae</taxon>
        <taxon>Solanum</taxon>
    </lineage>
</organism>
<dbReference type="Proteomes" id="UP001234989">
    <property type="component" value="Chromosome 7"/>
</dbReference>
<dbReference type="SMART" id="SM00317">
    <property type="entry name" value="SET"/>
    <property type="match status" value="1"/>
</dbReference>
<accession>A0AAF0RDP3</accession>
<dbReference type="GO" id="GO:0005694">
    <property type="term" value="C:chromosome"/>
    <property type="evidence" value="ECO:0007669"/>
    <property type="project" value="UniProtKB-SubCell"/>
</dbReference>
<dbReference type="InterPro" id="IPR046341">
    <property type="entry name" value="SET_dom_sf"/>
</dbReference>
<evidence type="ECO:0000256" key="3">
    <source>
        <dbReference type="ARBA" id="ARBA00022454"/>
    </source>
</evidence>
<proteinExistence type="predicted"/>
<comment type="subcellular location">
    <subcellularLocation>
        <location evidence="2">Chromosome</location>
    </subcellularLocation>
    <subcellularLocation>
        <location evidence="1">Nucleus</location>
    </subcellularLocation>
</comment>
<dbReference type="Gene3D" id="2.170.270.10">
    <property type="entry name" value="SET domain"/>
    <property type="match status" value="1"/>
</dbReference>
<keyword evidence="11" id="KW-1185">Reference proteome</keyword>
<evidence type="ECO:0000256" key="1">
    <source>
        <dbReference type="ARBA" id="ARBA00004123"/>
    </source>
</evidence>
<dbReference type="PANTHER" id="PTHR22884">
    <property type="entry name" value="SET DOMAIN PROTEINS"/>
    <property type="match status" value="1"/>
</dbReference>
<evidence type="ECO:0000259" key="9">
    <source>
        <dbReference type="PROSITE" id="PS50280"/>
    </source>
</evidence>
<name>A0AAF0RDP3_SOLVR</name>
<feature type="domain" description="SET" evidence="9">
    <location>
        <begin position="100"/>
        <end position="208"/>
    </location>
</feature>
<dbReference type="InterPro" id="IPR050777">
    <property type="entry name" value="SET2_Histone-Lys_MeTrsfase"/>
</dbReference>
<dbReference type="Pfam" id="PF00856">
    <property type="entry name" value="SET"/>
    <property type="match status" value="1"/>
</dbReference>
<keyword evidence="5" id="KW-0808">Transferase</keyword>
<feature type="region of interest" description="Disordered" evidence="8">
    <location>
        <begin position="97"/>
        <end position="132"/>
    </location>
</feature>
<evidence type="ECO:0000256" key="8">
    <source>
        <dbReference type="SAM" id="MobiDB-lite"/>
    </source>
</evidence>
<dbReference type="PROSITE" id="PS50280">
    <property type="entry name" value="SET"/>
    <property type="match status" value="1"/>
</dbReference>
<gene>
    <name evidence="10" type="ORF">MTR67_030139</name>
</gene>
<dbReference type="InterPro" id="IPR001214">
    <property type="entry name" value="SET_dom"/>
</dbReference>
<dbReference type="EMBL" id="CP133618">
    <property type="protein sequence ID" value="WMV36754.1"/>
    <property type="molecule type" value="Genomic_DNA"/>
</dbReference>
<evidence type="ECO:0000313" key="10">
    <source>
        <dbReference type="EMBL" id="WMV36754.1"/>
    </source>
</evidence>
<feature type="compositionally biased region" description="Basic and acidic residues" evidence="8">
    <location>
        <begin position="110"/>
        <end position="132"/>
    </location>
</feature>
<dbReference type="SUPFAM" id="SSF82199">
    <property type="entry name" value="SET domain"/>
    <property type="match status" value="1"/>
</dbReference>
<evidence type="ECO:0000256" key="7">
    <source>
        <dbReference type="ARBA" id="ARBA00023242"/>
    </source>
</evidence>
<dbReference type="GO" id="GO:0005634">
    <property type="term" value="C:nucleus"/>
    <property type="evidence" value="ECO:0007669"/>
    <property type="project" value="UniProtKB-SubCell"/>
</dbReference>
<protein>
    <recommendedName>
        <fullName evidence="9">SET domain-containing protein</fullName>
    </recommendedName>
</protein>
<evidence type="ECO:0000256" key="5">
    <source>
        <dbReference type="ARBA" id="ARBA00022679"/>
    </source>
</evidence>
<dbReference type="GO" id="GO:0032259">
    <property type="term" value="P:methylation"/>
    <property type="evidence" value="ECO:0007669"/>
    <property type="project" value="UniProtKB-KW"/>
</dbReference>
<evidence type="ECO:0000256" key="4">
    <source>
        <dbReference type="ARBA" id="ARBA00022603"/>
    </source>
</evidence>
<keyword evidence="7" id="KW-0539">Nucleus</keyword>
<keyword evidence="6" id="KW-0949">S-adenosyl-L-methionine</keyword>
<keyword evidence="3" id="KW-0158">Chromosome</keyword>
<evidence type="ECO:0000256" key="6">
    <source>
        <dbReference type="ARBA" id="ARBA00022691"/>
    </source>
</evidence>
<dbReference type="AlphaFoldDB" id="A0AAF0RDP3"/>
<evidence type="ECO:0000256" key="2">
    <source>
        <dbReference type="ARBA" id="ARBA00004286"/>
    </source>
</evidence>
<reference evidence="10" key="1">
    <citation type="submission" date="2023-08" db="EMBL/GenBank/DDBJ databases">
        <title>A de novo genome assembly of Solanum verrucosum Schlechtendal, a Mexican diploid species geographically isolated from the other diploid A-genome species in potato relatives.</title>
        <authorList>
            <person name="Hosaka K."/>
        </authorList>
    </citation>
    <scope>NUCLEOTIDE SEQUENCE</scope>
    <source>
        <tissue evidence="10">Young leaves</tissue>
    </source>
</reference>